<accession>A0A1E5W2L6</accession>
<dbReference type="GO" id="GO:0004017">
    <property type="term" value="F:AMP kinase activity"/>
    <property type="evidence" value="ECO:0007669"/>
    <property type="project" value="UniProtKB-EC"/>
</dbReference>
<evidence type="ECO:0000256" key="2">
    <source>
        <dbReference type="ARBA" id="ARBA00012955"/>
    </source>
</evidence>
<evidence type="ECO:0000256" key="7">
    <source>
        <dbReference type="SAM" id="MobiDB-lite"/>
    </source>
</evidence>
<sequence length="149" mass="15342">MASSMAAACTAAAASLPAPHSTAQRPAAQGRLLFPGAPAGSRSLRLRPAGRRSPATRSSPRASKAVVAALADPLKVMIAGAPASGKGTQCELIKAKYGLVHISAGDLLRAEIAAGTENGKWAKEFMEKGQLVPDEIVVNVGDFFFPILH</sequence>
<protein>
    <recommendedName>
        <fullName evidence="2">adenylate kinase</fullName>
        <ecNumber evidence="2">2.7.4.3</ecNumber>
    </recommendedName>
</protein>
<gene>
    <name evidence="8" type="ORF">BAE44_0007471</name>
</gene>
<dbReference type="InterPro" id="IPR000850">
    <property type="entry name" value="Adenylat/UMP-CMP_kin"/>
</dbReference>
<evidence type="ECO:0000256" key="5">
    <source>
        <dbReference type="ARBA" id="ARBA00022777"/>
    </source>
</evidence>
<dbReference type="STRING" id="888268.A0A1E5W2L6"/>
<dbReference type="Proteomes" id="UP000095767">
    <property type="component" value="Unassembled WGS sequence"/>
</dbReference>
<keyword evidence="5 6" id="KW-0418">Kinase</keyword>
<dbReference type="EC" id="2.7.4.3" evidence="2"/>
<evidence type="ECO:0000256" key="3">
    <source>
        <dbReference type="ARBA" id="ARBA00022679"/>
    </source>
</evidence>
<comment type="caution">
    <text evidence="8">The sequence shown here is derived from an EMBL/GenBank/DDBJ whole genome shotgun (WGS) entry which is preliminary data.</text>
</comment>
<name>A0A1E5W2L6_9POAL</name>
<dbReference type="InterPro" id="IPR027417">
    <property type="entry name" value="P-loop_NTPase"/>
</dbReference>
<dbReference type="Pfam" id="PF00406">
    <property type="entry name" value="ADK"/>
    <property type="match status" value="1"/>
</dbReference>
<dbReference type="Gene3D" id="3.40.50.300">
    <property type="entry name" value="P-loop containing nucleotide triphosphate hydrolases"/>
    <property type="match status" value="1"/>
</dbReference>
<dbReference type="EMBL" id="LWDX02023205">
    <property type="protein sequence ID" value="OEL31510.1"/>
    <property type="molecule type" value="Genomic_DNA"/>
</dbReference>
<dbReference type="PANTHER" id="PTHR23359">
    <property type="entry name" value="NUCLEOTIDE KINASE"/>
    <property type="match status" value="1"/>
</dbReference>
<dbReference type="OrthoDB" id="439792at2759"/>
<evidence type="ECO:0000256" key="6">
    <source>
        <dbReference type="RuleBase" id="RU003330"/>
    </source>
</evidence>
<dbReference type="PRINTS" id="PR00094">
    <property type="entry name" value="ADENYLTKNASE"/>
</dbReference>
<evidence type="ECO:0000256" key="1">
    <source>
        <dbReference type="ARBA" id="ARBA00007220"/>
    </source>
</evidence>
<evidence type="ECO:0000313" key="9">
    <source>
        <dbReference type="Proteomes" id="UP000095767"/>
    </source>
</evidence>
<comment type="similarity">
    <text evidence="1 6">Belongs to the adenylate kinase family.</text>
</comment>
<keyword evidence="9" id="KW-1185">Reference proteome</keyword>
<feature type="region of interest" description="Disordered" evidence="7">
    <location>
        <begin position="32"/>
        <end position="62"/>
    </location>
</feature>
<keyword evidence="3 6" id="KW-0808">Transferase</keyword>
<organism evidence="8 9">
    <name type="scientific">Dichanthelium oligosanthes</name>
    <dbReference type="NCBI Taxonomy" id="888268"/>
    <lineage>
        <taxon>Eukaryota</taxon>
        <taxon>Viridiplantae</taxon>
        <taxon>Streptophyta</taxon>
        <taxon>Embryophyta</taxon>
        <taxon>Tracheophyta</taxon>
        <taxon>Spermatophyta</taxon>
        <taxon>Magnoliopsida</taxon>
        <taxon>Liliopsida</taxon>
        <taxon>Poales</taxon>
        <taxon>Poaceae</taxon>
        <taxon>PACMAD clade</taxon>
        <taxon>Panicoideae</taxon>
        <taxon>Panicodae</taxon>
        <taxon>Paniceae</taxon>
        <taxon>Dichantheliinae</taxon>
        <taxon>Dichanthelium</taxon>
    </lineage>
</organism>
<dbReference type="AlphaFoldDB" id="A0A1E5W2L6"/>
<keyword evidence="4" id="KW-0547">Nucleotide-binding</keyword>
<dbReference type="SUPFAM" id="SSF52540">
    <property type="entry name" value="P-loop containing nucleoside triphosphate hydrolases"/>
    <property type="match status" value="1"/>
</dbReference>
<evidence type="ECO:0000313" key="8">
    <source>
        <dbReference type="EMBL" id="OEL31510.1"/>
    </source>
</evidence>
<proteinExistence type="inferred from homology"/>
<feature type="compositionally biased region" description="Low complexity" evidence="7">
    <location>
        <begin position="51"/>
        <end position="62"/>
    </location>
</feature>
<evidence type="ECO:0000256" key="4">
    <source>
        <dbReference type="ARBA" id="ARBA00022741"/>
    </source>
</evidence>
<reference evidence="8 9" key="1">
    <citation type="submission" date="2016-09" db="EMBL/GenBank/DDBJ databases">
        <title>The draft genome of Dichanthelium oligosanthes: A C3 panicoid grass species.</title>
        <authorList>
            <person name="Studer A.J."/>
            <person name="Schnable J.C."/>
            <person name="Brutnell T.P."/>
        </authorList>
    </citation>
    <scope>NUCLEOTIDE SEQUENCE [LARGE SCALE GENOMIC DNA]</scope>
    <source>
        <strain evidence="9">cv. Kellogg 1175</strain>
        <tissue evidence="8">Leaf</tissue>
    </source>
</reference>
<dbReference type="CDD" id="cd01428">
    <property type="entry name" value="ADK"/>
    <property type="match status" value="1"/>
</dbReference>
<dbReference type="GO" id="GO:0005524">
    <property type="term" value="F:ATP binding"/>
    <property type="evidence" value="ECO:0007669"/>
    <property type="project" value="InterPro"/>
</dbReference>